<dbReference type="Proteomes" id="UP000317199">
    <property type="component" value="Chromosome"/>
</dbReference>
<dbReference type="RefSeq" id="WP_141623660.1">
    <property type="nucleotide sequence ID" value="NZ_CP041242.1"/>
</dbReference>
<accession>A0A514BSN0</accession>
<reference evidence="1 2" key="1">
    <citation type="submission" date="2019-06" db="EMBL/GenBank/DDBJ databases">
        <title>Lysobacter alkalisoli sp. nov. isolated from saline-alkali soil.</title>
        <authorList>
            <person name="Sun J.-Q."/>
            <person name="Xu L."/>
        </authorList>
    </citation>
    <scope>NUCLEOTIDE SEQUENCE [LARGE SCALE GENOMIC DNA]</scope>
    <source>
        <strain evidence="1 2">SJ-36</strain>
    </source>
</reference>
<organism evidence="1 2">
    <name type="scientific">Marilutibacter alkalisoli</name>
    <dbReference type="NCBI Taxonomy" id="2591633"/>
    <lineage>
        <taxon>Bacteria</taxon>
        <taxon>Pseudomonadati</taxon>
        <taxon>Pseudomonadota</taxon>
        <taxon>Gammaproteobacteria</taxon>
        <taxon>Lysobacterales</taxon>
        <taxon>Lysobacteraceae</taxon>
        <taxon>Marilutibacter</taxon>
    </lineage>
</organism>
<evidence type="ECO:0000313" key="2">
    <source>
        <dbReference type="Proteomes" id="UP000317199"/>
    </source>
</evidence>
<sequence length="440" mass="48385">MNLMDAMPPRAQRLIEQILDLVAERMRPDIELLIKRLDAAMIERAREERDDDMLVQWIDSRQALGQRGADFHPSFIDALRRECLSARDHAAPALSTGMLRDQLRPLMLLDEHIVDEDGALAGIAARHESRASFPLMLLGHRFAVLLERPPLTAALLPVGPQAFCRALRHAAHEIELPIHARMVLYRVYDTQNGPRYEALIGAVNELLDRAGILSGLSFVPLRARSAHPHPARGQGQARAASADNGLLSEVEAMRIVNATLDELTPPGSLPESRLAQYHEAVVAMVHLVSRFGPDSEEWLRCKTVVAEIVDAVRANRAVEPAIGDWIAGSLALAGYAPAERERLAAALVQMGGTAIAGDLESSAARRWQERLNSLPKGALIAFSRDSGIVRVRLRDHHKDAHRVLLANEDSGQETWIDVDTVSRLIADGQAWLLTGTGGTR</sequence>
<dbReference type="OrthoDB" id="5965687at2"/>
<protein>
    <submittedName>
        <fullName evidence="1">DUF1631 domain-containing protein</fullName>
    </submittedName>
</protein>
<dbReference type="InterPro" id="IPR012434">
    <property type="entry name" value="DUF1631"/>
</dbReference>
<dbReference type="KEGG" id="lyj:FKV23_09650"/>
<name>A0A514BSN0_9GAMM</name>
<dbReference type="AlphaFoldDB" id="A0A514BSN0"/>
<dbReference type="Pfam" id="PF07793">
    <property type="entry name" value="DUF1631"/>
    <property type="match status" value="1"/>
</dbReference>
<gene>
    <name evidence="1" type="ORF">FKV23_09650</name>
</gene>
<evidence type="ECO:0000313" key="1">
    <source>
        <dbReference type="EMBL" id="QDH70325.1"/>
    </source>
</evidence>
<dbReference type="EMBL" id="CP041242">
    <property type="protein sequence ID" value="QDH70325.1"/>
    <property type="molecule type" value="Genomic_DNA"/>
</dbReference>
<keyword evidence="2" id="KW-1185">Reference proteome</keyword>
<proteinExistence type="predicted"/>